<keyword evidence="2" id="KW-1185">Reference proteome</keyword>
<dbReference type="Pfam" id="PF19458">
    <property type="entry name" value="DUF5995"/>
    <property type="match status" value="1"/>
</dbReference>
<dbReference type="AlphaFoldDB" id="A0A6I6G6K1"/>
<dbReference type="RefSeq" id="WP_157478155.1">
    <property type="nucleotide sequence ID" value="NZ_CP046566.1"/>
</dbReference>
<organism evidence="1 2">
    <name type="scientific">Phnomibacter ginsenosidimutans</name>
    <dbReference type="NCBI Taxonomy" id="2676868"/>
    <lineage>
        <taxon>Bacteria</taxon>
        <taxon>Pseudomonadati</taxon>
        <taxon>Bacteroidota</taxon>
        <taxon>Chitinophagia</taxon>
        <taxon>Chitinophagales</taxon>
        <taxon>Chitinophagaceae</taxon>
        <taxon>Phnomibacter</taxon>
    </lineage>
</organism>
<gene>
    <name evidence="1" type="ORF">GLV81_07280</name>
</gene>
<name>A0A6I6G6K1_9BACT</name>
<reference evidence="1 2" key="1">
    <citation type="submission" date="2019-11" db="EMBL/GenBank/DDBJ databases">
        <authorList>
            <person name="Im W.T."/>
        </authorList>
    </citation>
    <scope>NUCLEOTIDE SEQUENCE [LARGE SCALE GENOMIC DNA]</scope>
    <source>
        <strain evidence="1 2">SB-02</strain>
    </source>
</reference>
<dbReference type="EMBL" id="CP046566">
    <property type="protein sequence ID" value="QGW27927.1"/>
    <property type="molecule type" value="Genomic_DNA"/>
</dbReference>
<proteinExistence type="predicted"/>
<evidence type="ECO:0000313" key="2">
    <source>
        <dbReference type="Proteomes" id="UP000426027"/>
    </source>
</evidence>
<accession>A0A6I6G6K1</accession>
<dbReference type="KEGG" id="fls:GLV81_07280"/>
<sequence>MQTIAEVIAQLDHIVAHSVAQSSRQAYFASLYRQMTVAVQQGIQQQVFEDAARMEKLDVLFAQRYIDAWQQYQQHGTLTQSWRHVFDNTQQSYTVIQHLLMGINTHINLDLAIAAALTAPGESIWQLQKDFDTINSQIATLAVEVQRKLEAICWPMKLLSRISEGKEKAVLNFSIEKARQAAWANAVALALMPEQERAAYIVQMDATVLGISQKIAKPGAVAGWMLTPIRWFEEKNVQRVAALLA</sequence>
<dbReference type="InterPro" id="IPR046037">
    <property type="entry name" value="DUF5995"/>
</dbReference>
<evidence type="ECO:0000313" key="1">
    <source>
        <dbReference type="EMBL" id="QGW27927.1"/>
    </source>
</evidence>
<dbReference type="Proteomes" id="UP000426027">
    <property type="component" value="Chromosome"/>
</dbReference>
<protein>
    <submittedName>
        <fullName evidence="1">Uncharacterized protein</fullName>
    </submittedName>
</protein>